<evidence type="ECO:0000313" key="5">
    <source>
        <dbReference type="EMBL" id="CAB3995691.1"/>
    </source>
</evidence>
<dbReference type="SMART" id="SM00119">
    <property type="entry name" value="HECTc"/>
    <property type="match status" value="1"/>
</dbReference>
<evidence type="ECO:0000313" key="6">
    <source>
        <dbReference type="Proteomes" id="UP001152795"/>
    </source>
</evidence>
<comment type="catalytic activity">
    <reaction evidence="1">
        <text>S-ubiquitinyl-[E2 ubiquitin-conjugating enzyme]-L-cysteine + [acceptor protein]-L-lysine = [E2 ubiquitin-conjugating enzyme]-L-cysteine + N(6)-ubiquitinyl-[acceptor protein]-L-lysine.</text>
        <dbReference type="EC" id="2.3.2.26"/>
    </reaction>
</comment>
<dbReference type="Proteomes" id="UP001152795">
    <property type="component" value="Unassembled WGS sequence"/>
</dbReference>
<keyword evidence="4" id="KW-0833">Ubl conjugation pathway</keyword>
<dbReference type="OrthoDB" id="5982836at2759"/>
<dbReference type="EC" id="2.3.2.26" evidence="2"/>
<dbReference type="PANTHER" id="PTHR45700">
    <property type="entry name" value="UBIQUITIN-PROTEIN LIGASE E3C"/>
    <property type="match status" value="1"/>
</dbReference>
<dbReference type="Pfam" id="PF00632">
    <property type="entry name" value="HECT"/>
    <property type="match status" value="1"/>
</dbReference>
<accession>A0A7D9DXM5</accession>
<keyword evidence="5" id="KW-0436">Ligase</keyword>
<dbReference type="Gene3D" id="3.90.1750.10">
    <property type="entry name" value="Hect, E3 ligase catalytic domains"/>
    <property type="match status" value="1"/>
</dbReference>
<dbReference type="SUPFAM" id="SSF56204">
    <property type="entry name" value="Hect, E3 ligase catalytic domain"/>
    <property type="match status" value="1"/>
</dbReference>
<dbReference type="EMBL" id="CACRXK020002711">
    <property type="protein sequence ID" value="CAB3995691.1"/>
    <property type="molecule type" value="Genomic_DNA"/>
</dbReference>
<reference evidence="5" key="1">
    <citation type="submission" date="2020-04" db="EMBL/GenBank/DDBJ databases">
        <authorList>
            <person name="Alioto T."/>
            <person name="Alioto T."/>
            <person name="Gomez Garrido J."/>
        </authorList>
    </citation>
    <scope>NUCLEOTIDE SEQUENCE</scope>
    <source>
        <strain evidence="5">A484AB</strain>
    </source>
</reference>
<comment type="caution">
    <text evidence="5">The sequence shown here is derived from an EMBL/GenBank/DDBJ whole genome shotgun (WGS) entry which is preliminary data.</text>
</comment>
<dbReference type="Gene3D" id="3.30.2410.10">
    <property type="entry name" value="Hect, E3 ligase catalytic domain"/>
    <property type="match status" value="1"/>
</dbReference>
<dbReference type="AlphaFoldDB" id="A0A7D9DXM5"/>
<keyword evidence="3" id="KW-0808">Transferase</keyword>
<name>A0A7D9DXM5_PARCT</name>
<organism evidence="5 6">
    <name type="scientific">Paramuricea clavata</name>
    <name type="common">Red gorgonian</name>
    <name type="synonym">Violescent sea-whip</name>
    <dbReference type="NCBI Taxonomy" id="317549"/>
    <lineage>
        <taxon>Eukaryota</taxon>
        <taxon>Metazoa</taxon>
        <taxon>Cnidaria</taxon>
        <taxon>Anthozoa</taxon>
        <taxon>Octocorallia</taxon>
        <taxon>Malacalcyonacea</taxon>
        <taxon>Plexauridae</taxon>
        <taxon>Paramuricea</taxon>
    </lineage>
</organism>
<evidence type="ECO:0000256" key="3">
    <source>
        <dbReference type="ARBA" id="ARBA00022679"/>
    </source>
</evidence>
<sequence length="673" mass="75834">MFCSKCGSSLNKLIETTETSATSKSSKDTTTRGTKCLSFEEYASKKKEERATHFRSSSKKKAKPKDMETVALINIGLMKYVSFDMTTPVRGKSLPLKVNKDAKYAEVFSVALTKREAYDKSFDTKLSWKLVYPDGQYCLTLPGQEDQEFTLRKYKEDLGKPYNRITLYLCPEEPDFNPEASDEDQFDVTQDVRKRKRKDIAFVEDEIGCGGSQNIDVTKSGIETIPESKKQLDDPSCSSNGVSFDKSTWSDTWLPSNDDLLYASLLFDEQVPWSDSDNENVQEQSEEINKVNNDKQSLHDILVELNSNINPTQISKFNICRSHLWEGAVRGLNRKSFSPAHKVSIKFTDDVGVAEGAVDSGGPMREFFTLIMEWMVSSQLFCGTERDKYLSSISNYLTNDYYFYAGELIAMSIVHGGPGPRCFGEPLYDALTKGVLKASVNVDDVYDFELKNSLNTFKNASTVEEARKLISDSNNLETILDLAGTLQVFQTTEDVLNVVDKTAHWFVLERFQASLERFKAGLSILGVLDAMCMHYEQFRDVFCYSSCTFSADTFGSLFSFLRSEEGSNKYAIEGLVLSHWNDFLQDIEEQVIDGLSFFDILFFASGCKYIPPLGLALEISFLHTPEASGSRSRFPKANTCACDIYLPVIHNTYIEFKKDVTLAFLNTKGFGYA</sequence>
<dbReference type="InterPro" id="IPR035983">
    <property type="entry name" value="Hect_E3_ubiquitin_ligase"/>
</dbReference>
<dbReference type="GO" id="GO:0000209">
    <property type="term" value="P:protein polyubiquitination"/>
    <property type="evidence" value="ECO:0007669"/>
    <property type="project" value="InterPro"/>
</dbReference>
<protein>
    <recommendedName>
        <fullName evidence="2">HECT-type E3 ubiquitin transferase</fullName>
        <ecNumber evidence="2">2.3.2.26</ecNumber>
    </recommendedName>
</protein>
<evidence type="ECO:0000256" key="2">
    <source>
        <dbReference type="ARBA" id="ARBA00012485"/>
    </source>
</evidence>
<proteinExistence type="predicted"/>
<dbReference type="GO" id="GO:0016874">
    <property type="term" value="F:ligase activity"/>
    <property type="evidence" value="ECO:0007669"/>
    <property type="project" value="UniProtKB-KW"/>
</dbReference>
<dbReference type="GO" id="GO:0061630">
    <property type="term" value="F:ubiquitin protein ligase activity"/>
    <property type="evidence" value="ECO:0007669"/>
    <property type="project" value="UniProtKB-EC"/>
</dbReference>
<gene>
    <name evidence="5" type="ORF">PACLA_8A008173</name>
</gene>
<evidence type="ECO:0000256" key="1">
    <source>
        <dbReference type="ARBA" id="ARBA00000885"/>
    </source>
</evidence>
<dbReference type="InterPro" id="IPR000569">
    <property type="entry name" value="HECT_dom"/>
</dbReference>
<dbReference type="InterPro" id="IPR044611">
    <property type="entry name" value="E3A/B/C-like"/>
</dbReference>
<dbReference type="PROSITE" id="PS50237">
    <property type="entry name" value="HECT"/>
    <property type="match status" value="1"/>
</dbReference>
<evidence type="ECO:0000256" key="4">
    <source>
        <dbReference type="ARBA" id="ARBA00022786"/>
    </source>
</evidence>
<keyword evidence="6" id="KW-1185">Reference proteome</keyword>